<evidence type="ECO:0000313" key="2">
    <source>
        <dbReference type="Proteomes" id="UP000190831"/>
    </source>
</evidence>
<dbReference type="Proteomes" id="UP000190831">
    <property type="component" value="Chromosome H"/>
</dbReference>
<name>A0A1G4MJ99_LACFM</name>
<dbReference type="Pfam" id="PF10906">
    <property type="entry name" value="Mrx7"/>
    <property type="match status" value="1"/>
</dbReference>
<gene>
    <name evidence="1" type="ORF">LAFE_0H02850G</name>
</gene>
<dbReference type="OrthoDB" id="4138121at2759"/>
<reference evidence="1 2" key="1">
    <citation type="submission" date="2016-03" db="EMBL/GenBank/DDBJ databases">
        <authorList>
            <person name="Devillers H."/>
        </authorList>
    </citation>
    <scope>NUCLEOTIDE SEQUENCE [LARGE SCALE GENOMIC DNA]</scope>
    <source>
        <strain evidence="1">CBS 6772</strain>
    </source>
</reference>
<sequence length="86" mass="10296">MRGGPRSLEEFFYHKLMQSPAFHRFVRRIYYKVNGLTDTSTARPSQNLGTYHPSTIQKFNAYRILFWDEIRSTFGLSRKFKNNFKP</sequence>
<dbReference type="InterPro" id="IPR020301">
    <property type="entry name" value="Mrx7"/>
</dbReference>
<proteinExistence type="predicted"/>
<dbReference type="OMA" id="RILFWDE"/>
<keyword evidence="2" id="KW-1185">Reference proteome</keyword>
<dbReference type="AlphaFoldDB" id="A0A1G4MJ99"/>
<protein>
    <submittedName>
        <fullName evidence="1">LAFE_0H02850g1_1</fullName>
    </submittedName>
</protein>
<evidence type="ECO:0000313" key="1">
    <source>
        <dbReference type="EMBL" id="SCW03960.1"/>
    </source>
</evidence>
<organism evidence="1 2">
    <name type="scientific">Lachancea fermentati</name>
    <name type="common">Zygosaccharomyces fermentati</name>
    <dbReference type="NCBI Taxonomy" id="4955"/>
    <lineage>
        <taxon>Eukaryota</taxon>
        <taxon>Fungi</taxon>
        <taxon>Dikarya</taxon>
        <taxon>Ascomycota</taxon>
        <taxon>Saccharomycotina</taxon>
        <taxon>Saccharomycetes</taxon>
        <taxon>Saccharomycetales</taxon>
        <taxon>Saccharomycetaceae</taxon>
        <taxon>Lachancea</taxon>
    </lineage>
</organism>
<dbReference type="EMBL" id="LT598491">
    <property type="protein sequence ID" value="SCW03960.1"/>
    <property type="molecule type" value="Genomic_DNA"/>
</dbReference>
<accession>A0A1G4MJ99</accession>